<dbReference type="Proteomes" id="UP000292459">
    <property type="component" value="Unassembled WGS sequence"/>
</dbReference>
<sequence>MSPMDSYESWSSHQNASTAELENRLYGFLQHCRQQQDADTVLQQFHQLFIQADYCPDETIWEIVVELAHRPYAEREFKYTLNRCSYTLANPWSTEPRNHWAVPALVQMFEQVPTTPAAMAETQTIRKLSRLFTQTEQYDALRRFANLIDVPDEGATVAMDEQPVGKQLKRYPFLYDSSLLTKDSDQQQKNQVGQLRQEAETKLGVQLARYCDQQKRGVSKTVPNPTQLPSDEFAQALSYYTGKVEGNRSHRDLAQMFRTYSKTVRSFRDFKEEFLEYLLSPLADADPRYVNNHFRRSLRQYLRETLSDFDDQRLTDFIVITTCQKLLNFLVVQGRQQPVFRRFWQLLHDAGQTLTVGLLLRVVLFCSAVKPWLENRLTVLFNHHEKCVCKEVPWLVNTLEHTNIALLTNFGKFGYSFA</sequence>
<dbReference type="OrthoDB" id="580965at2"/>
<evidence type="ECO:0000313" key="2">
    <source>
        <dbReference type="Proteomes" id="UP000292459"/>
    </source>
</evidence>
<accession>A0A4Q7E9H7</accession>
<gene>
    <name evidence="1" type="ORF">DYY88_11010</name>
</gene>
<organism evidence="1 2">
    <name type="scientific">Leptolyngbya iicbica LK</name>
    <dbReference type="NCBI Taxonomy" id="2294035"/>
    <lineage>
        <taxon>Bacteria</taxon>
        <taxon>Bacillati</taxon>
        <taxon>Cyanobacteriota</taxon>
        <taxon>Cyanophyceae</taxon>
        <taxon>Leptolyngbyales</taxon>
        <taxon>Leptolyngbyaceae</taxon>
        <taxon>Leptolyngbya group</taxon>
        <taxon>Leptolyngbya</taxon>
        <taxon>Leptolyngbya iicbica</taxon>
    </lineage>
</organism>
<comment type="caution">
    <text evidence="1">The sequence shown here is derived from an EMBL/GenBank/DDBJ whole genome shotgun (WGS) entry which is preliminary data.</text>
</comment>
<protein>
    <submittedName>
        <fullName evidence="1">Uncharacterized protein</fullName>
    </submittedName>
</protein>
<reference evidence="1 2" key="1">
    <citation type="submission" date="2018-11" db="EMBL/GenBank/DDBJ databases">
        <title>Whole genome sequencing of an environmental sample.</title>
        <authorList>
            <person name="Sarangi A.N."/>
            <person name="Singh D."/>
            <person name="Tripathy S."/>
        </authorList>
    </citation>
    <scope>NUCLEOTIDE SEQUENCE [LARGE SCALE GENOMIC DNA]</scope>
    <source>
        <strain evidence="1 2">Lakshadweep</strain>
    </source>
</reference>
<dbReference type="AlphaFoldDB" id="A0A4Q7E9H7"/>
<evidence type="ECO:0000313" key="1">
    <source>
        <dbReference type="EMBL" id="RZM79272.1"/>
    </source>
</evidence>
<dbReference type="RefSeq" id="WP_084607116.1">
    <property type="nucleotide sequence ID" value="NZ_QVFV01000002.1"/>
</dbReference>
<proteinExistence type="predicted"/>
<dbReference type="EMBL" id="QVFV01000002">
    <property type="protein sequence ID" value="RZM79272.1"/>
    <property type="molecule type" value="Genomic_DNA"/>
</dbReference>
<name>A0A4Q7E9H7_9CYAN</name>
<keyword evidence="2" id="KW-1185">Reference proteome</keyword>